<dbReference type="Pfam" id="PF11987">
    <property type="entry name" value="IF-2"/>
    <property type="match status" value="1"/>
</dbReference>
<dbReference type="Pfam" id="PF04760">
    <property type="entry name" value="IF2_N"/>
    <property type="match status" value="1"/>
</dbReference>
<proteinExistence type="inferred from homology"/>
<dbReference type="NCBIfam" id="TIGR00231">
    <property type="entry name" value="small_GTP"/>
    <property type="match status" value="1"/>
</dbReference>
<dbReference type="InterPro" id="IPR000178">
    <property type="entry name" value="TF_IF2_bacterial-like"/>
</dbReference>
<dbReference type="FunFam" id="2.40.30.10:FF:000008">
    <property type="entry name" value="Translation initiation factor IF-2"/>
    <property type="match status" value="1"/>
</dbReference>
<dbReference type="Gene3D" id="3.40.50.10050">
    <property type="entry name" value="Translation initiation factor IF- 2, domain 3"/>
    <property type="match status" value="1"/>
</dbReference>
<feature type="binding site" evidence="8">
    <location>
        <begin position="509"/>
        <end position="512"/>
    </location>
    <ligand>
        <name>GTP</name>
        <dbReference type="ChEBI" id="CHEBI:37565"/>
    </ligand>
</feature>
<dbReference type="InterPro" id="IPR015760">
    <property type="entry name" value="TIF_IF2"/>
</dbReference>
<evidence type="ECO:0000256" key="5">
    <source>
        <dbReference type="ARBA" id="ARBA00022917"/>
    </source>
</evidence>
<dbReference type="InterPro" id="IPR023115">
    <property type="entry name" value="TIF_IF2_dom3"/>
</dbReference>
<comment type="subcellular location">
    <subcellularLocation>
        <location evidence="8">Cytoplasm</location>
    </subcellularLocation>
</comment>
<dbReference type="GO" id="GO:0005525">
    <property type="term" value="F:GTP binding"/>
    <property type="evidence" value="ECO:0007669"/>
    <property type="project" value="UniProtKB-KW"/>
</dbReference>
<comment type="similarity">
    <text evidence="1 8 9">Belongs to the TRAFAC class translation factor GTPase superfamily. Classic translation factor GTPase family. IF-2 subfamily.</text>
</comment>
<feature type="region of interest" description="G-domain" evidence="8">
    <location>
        <begin position="403"/>
        <end position="551"/>
    </location>
</feature>
<dbReference type="CDD" id="cd03692">
    <property type="entry name" value="mtIF2_IVc"/>
    <property type="match status" value="1"/>
</dbReference>
<feature type="region of interest" description="Disordered" evidence="10">
    <location>
        <begin position="1"/>
        <end position="304"/>
    </location>
</feature>
<dbReference type="InterPro" id="IPR009000">
    <property type="entry name" value="Transl_B-barrel_sf"/>
</dbReference>
<keyword evidence="8" id="KW-0963">Cytoplasm</keyword>
<dbReference type="FunFam" id="3.40.50.10050:FF:000001">
    <property type="entry name" value="Translation initiation factor IF-2"/>
    <property type="match status" value="1"/>
</dbReference>
<dbReference type="SUPFAM" id="SSF52156">
    <property type="entry name" value="Initiation factor IF2/eIF5b, domain 3"/>
    <property type="match status" value="1"/>
</dbReference>
<feature type="binding site" evidence="8">
    <location>
        <begin position="455"/>
        <end position="459"/>
    </location>
    <ligand>
        <name>GTP</name>
        <dbReference type="ChEBI" id="CHEBI:37565"/>
    </ligand>
</feature>
<feature type="compositionally biased region" description="Low complexity" evidence="10">
    <location>
        <begin position="59"/>
        <end position="72"/>
    </location>
</feature>
<comment type="function">
    <text evidence="7 8 9">One of the essential components for the initiation of protein synthesis. Protects formylmethionyl-tRNA from spontaneous hydrolysis and promotes its binding to the 30S ribosomal subunits. Also involved in the hydrolysis of GTP during the formation of the 70S ribosomal complex.</text>
</comment>
<evidence type="ECO:0000259" key="11">
    <source>
        <dbReference type="PROSITE" id="PS51722"/>
    </source>
</evidence>
<dbReference type="GO" id="GO:0003924">
    <property type="term" value="F:GTPase activity"/>
    <property type="evidence" value="ECO:0007669"/>
    <property type="project" value="UniProtKB-UniRule"/>
</dbReference>
<feature type="binding site" evidence="8">
    <location>
        <begin position="409"/>
        <end position="416"/>
    </location>
    <ligand>
        <name>GTP</name>
        <dbReference type="ChEBI" id="CHEBI:37565"/>
    </ligand>
</feature>
<dbReference type="CDD" id="cd03702">
    <property type="entry name" value="IF2_mtIF2_II"/>
    <property type="match status" value="1"/>
</dbReference>
<gene>
    <name evidence="8" type="primary">infB</name>
    <name evidence="12" type="ORF">HNR50_000450</name>
</gene>
<dbReference type="PROSITE" id="PS51722">
    <property type="entry name" value="G_TR_2"/>
    <property type="match status" value="1"/>
</dbReference>
<evidence type="ECO:0000256" key="10">
    <source>
        <dbReference type="SAM" id="MobiDB-lite"/>
    </source>
</evidence>
<evidence type="ECO:0000256" key="6">
    <source>
        <dbReference type="ARBA" id="ARBA00023134"/>
    </source>
</evidence>
<dbReference type="PANTHER" id="PTHR43381">
    <property type="entry name" value="TRANSLATION INITIATION FACTOR IF-2-RELATED"/>
    <property type="match status" value="1"/>
</dbReference>
<feature type="domain" description="Tr-type G" evidence="11">
    <location>
        <begin position="400"/>
        <end position="569"/>
    </location>
</feature>
<feature type="compositionally biased region" description="Low complexity" evidence="10">
    <location>
        <begin position="36"/>
        <end position="46"/>
    </location>
</feature>
<dbReference type="InterPro" id="IPR027417">
    <property type="entry name" value="P-loop_NTPase"/>
</dbReference>
<feature type="compositionally biased region" description="Basic and acidic residues" evidence="10">
    <location>
        <begin position="19"/>
        <end position="29"/>
    </location>
</feature>
<evidence type="ECO:0000313" key="13">
    <source>
        <dbReference type="Proteomes" id="UP000587760"/>
    </source>
</evidence>
<dbReference type="InterPro" id="IPR005225">
    <property type="entry name" value="Small_GTP-bd"/>
</dbReference>
<dbReference type="NCBIfam" id="TIGR00487">
    <property type="entry name" value="IF-2"/>
    <property type="match status" value="1"/>
</dbReference>
<dbReference type="InterPro" id="IPR053905">
    <property type="entry name" value="EF-G-like_DII"/>
</dbReference>
<dbReference type="PANTHER" id="PTHR43381:SF5">
    <property type="entry name" value="TR-TYPE G DOMAIN-CONTAINING PROTEIN"/>
    <property type="match status" value="1"/>
</dbReference>
<keyword evidence="3 8" id="KW-0396">Initiation factor</keyword>
<dbReference type="SUPFAM" id="SSF50447">
    <property type="entry name" value="Translation proteins"/>
    <property type="match status" value="2"/>
</dbReference>
<evidence type="ECO:0000313" key="12">
    <source>
        <dbReference type="EMBL" id="MBB6478817.1"/>
    </source>
</evidence>
<dbReference type="Gene3D" id="2.40.30.10">
    <property type="entry name" value="Translation factors"/>
    <property type="match status" value="2"/>
</dbReference>
<dbReference type="InterPro" id="IPR000795">
    <property type="entry name" value="T_Tr_GTP-bd_dom"/>
</dbReference>
<keyword evidence="4 8" id="KW-0547">Nucleotide-binding</keyword>
<protein>
    <recommendedName>
        <fullName evidence="2 8">Translation initiation factor IF-2</fullName>
    </recommendedName>
</protein>
<dbReference type="FunFam" id="2.40.30.10:FF:000054">
    <property type="entry name" value="Translation initiation factor IF-2"/>
    <property type="match status" value="1"/>
</dbReference>
<dbReference type="Pfam" id="PF22042">
    <property type="entry name" value="EF-G_D2"/>
    <property type="match status" value="1"/>
</dbReference>
<keyword evidence="13" id="KW-1185">Reference proteome</keyword>
<keyword evidence="6 8" id="KW-0342">GTP-binding</keyword>
<dbReference type="InterPro" id="IPR006847">
    <property type="entry name" value="IF2_N"/>
</dbReference>
<dbReference type="CDD" id="cd01887">
    <property type="entry name" value="IF2_eIF5B"/>
    <property type="match status" value="1"/>
</dbReference>
<dbReference type="Gene3D" id="3.40.50.300">
    <property type="entry name" value="P-loop containing nucleotide triphosphate hydrolases"/>
    <property type="match status" value="1"/>
</dbReference>
<dbReference type="Pfam" id="PF00009">
    <property type="entry name" value="GTP_EFTU"/>
    <property type="match status" value="1"/>
</dbReference>
<dbReference type="PROSITE" id="PS01176">
    <property type="entry name" value="IF2"/>
    <property type="match status" value="1"/>
</dbReference>
<evidence type="ECO:0000256" key="8">
    <source>
        <dbReference type="HAMAP-Rule" id="MF_00100"/>
    </source>
</evidence>
<dbReference type="HAMAP" id="MF_00100_B">
    <property type="entry name" value="IF_2_B"/>
    <property type="match status" value="1"/>
</dbReference>
<dbReference type="EMBL" id="JACHGJ010000001">
    <property type="protein sequence ID" value="MBB6478817.1"/>
    <property type="molecule type" value="Genomic_DNA"/>
</dbReference>
<dbReference type="FunFam" id="3.40.50.300:FF:000019">
    <property type="entry name" value="Translation initiation factor IF-2"/>
    <property type="match status" value="1"/>
</dbReference>
<evidence type="ECO:0000256" key="3">
    <source>
        <dbReference type="ARBA" id="ARBA00022540"/>
    </source>
</evidence>
<dbReference type="InterPro" id="IPR036925">
    <property type="entry name" value="TIF_IF2_dom3_sf"/>
</dbReference>
<keyword evidence="5 8" id="KW-0648">Protein biosynthesis</keyword>
<evidence type="ECO:0000256" key="7">
    <source>
        <dbReference type="ARBA" id="ARBA00025162"/>
    </source>
</evidence>
<dbReference type="GO" id="GO:0003743">
    <property type="term" value="F:translation initiation factor activity"/>
    <property type="evidence" value="ECO:0007669"/>
    <property type="project" value="UniProtKB-UniRule"/>
</dbReference>
<feature type="compositionally biased region" description="Basic residues" evidence="10">
    <location>
        <begin position="47"/>
        <end position="58"/>
    </location>
</feature>
<organism evidence="12 13">
    <name type="scientific">Spirochaeta isovalerica</name>
    <dbReference type="NCBI Taxonomy" id="150"/>
    <lineage>
        <taxon>Bacteria</taxon>
        <taxon>Pseudomonadati</taxon>
        <taxon>Spirochaetota</taxon>
        <taxon>Spirochaetia</taxon>
        <taxon>Spirochaetales</taxon>
        <taxon>Spirochaetaceae</taxon>
        <taxon>Spirochaeta</taxon>
    </lineage>
</organism>
<evidence type="ECO:0000256" key="9">
    <source>
        <dbReference type="RuleBase" id="RU000644"/>
    </source>
</evidence>
<feature type="compositionally biased region" description="Gly residues" evidence="10">
    <location>
        <begin position="97"/>
        <end position="267"/>
    </location>
</feature>
<dbReference type="RefSeq" id="WP_184743101.1">
    <property type="nucleotide sequence ID" value="NZ_JACHGJ010000001.1"/>
</dbReference>
<dbReference type="SUPFAM" id="SSF52540">
    <property type="entry name" value="P-loop containing nucleoside triphosphate hydrolases"/>
    <property type="match status" value="1"/>
</dbReference>
<evidence type="ECO:0000256" key="2">
    <source>
        <dbReference type="ARBA" id="ARBA00020675"/>
    </source>
</evidence>
<feature type="compositionally biased region" description="Basic residues" evidence="10">
    <location>
        <begin position="279"/>
        <end position="289"/>
    </location>
</feature>
<dbReference type="GO" id="GO:0005829">
    <property type="term" value="C:cytosol"/>
    <property type="evidence" value="ECO:0007669"/>
    <property type="project" value="TreeGrafter"/>
</dbReference>
<name>A0A841R6K6_9SPIO</name>
<sequence length="906" mass="97665">MPEDQEKNQKAKATLIKHAKSEDSSADSHVKKKRVVVSSSGTAPKKVVVKRRTPKVVAKKAPSEDNSPSGDNSDSDNESKKSTIQSEPSRNTSRQGGYQGSGQRSGGYQGGGQRSGGYQGSGQRSGGYQGGGQRSGSYQGGGQRSGGYQGGGQRSGGYQGDGQRSGGYQGGGQRPGGYQGGGQRPGGYQGGGQRPGGYQGGGQRPGGYQGGGQRPGGYQGGGQRPGGYQGGGQRPGGYQGGGQRPGGYQGGGQRPGGFRPGGSGGTGSSTPENADQKKTNSKKFFKSKKSPQYNKKKHDESEKAYEYKKKTINRTNPVPKEIDMMENITVSELARKMNLKASDLISKLMKMGMMVTINQQIDFETASLLADEYKCKVNLVSLYDETIIETETDKEEDLENRAPIVTVMGHVDHGKTKLLDAIRKTNVVDDEFGGITQHIGAYTVNTEKGKITFLDTPGHEAFTLMRARGAQVTDVVVLVVAANDGVMPQTVEAINHAKDAKVPIIVAVNKVDLPEANIDRVKQQLSEYELMPEDWGGSTQFIELSALKRLGIEDLLDAISLEAEMLELKANFNCKAEGKIIESKVDQGRGIVSSVLIQRGTLKIGDSFVAGIYSGKVRAMFNDRGQKVDEADPSMPVEILGFTGIPDSGDPFQVTENERVARQFGTKRQELKKMEAAQNVKKVTLANLYDSIQDGEIQELKVIIKGDVHGSVEALKQTLEKLSTPEIRLVCIHSSAGAVVENDVTLAAASNAIIIAFHVRPTPKAQLLADQEKVEIKKYNIIYDAVEDVRSAMEGMLAPELKEEIVGQVEVRETFKVPKIGTIAGCMVKSGIVTRKSLIRSYREGIEIFQGSISALRRFKDDVKEVREGYECGISLENCTDIKVGDIFEVYVIKEVAKKLGDPIEK</sequence>
<reference evidence="12 13" key="1">
    <citation type="submission" date="2020-08" db="EMBL/GenBank/DDBJ databases">
        <title>Genomic Encyclopedia of Type Strains, Phase IV (KMG-IV): sequencing the most valuable type-strain genomes for metagenomic binning, comparative biology and taxonomic classification.</title>
        <authorList>
            <person name="Goeker M."/>
        </authorList>
    </citation>
    <scope>NUCLEOTIDE SEQUENCE [LARGE SCALE GENOMIC DNA]</scope>
    <source>
        <strain evidence="12 13">DSM 2461</strain>
    </source>
</reference>
<evidence type="ECO:0000256" key="4">
    <source>
        <dbReference type="ARBA" id="ARBA00022741"/>
    </source>
</evidence>
<dbReference type="InterPro" id="IPR044145">
    <property type="entry name" value="IF2_II"/>
</dbReference>
<dbReference type="AlphaFoldDB" id="A0A841R6K6"/>
<evidence type="ECO:0000256" key="1">
    <source>
        <dbReference type="ARBA" id="ARBA00007733"/>
    </source>
</evidence>
<comment type="caution">
    <text evidence="12">The sequence shown here is derived from an EMBL/GenBank/DDBJ whole genome shotgun (WGS) entry which is preliminary data.</text>
</comment>
<dbReference type="Proteomes" id="UP000587760">
    <property type="component" value="Unassembled WGS sequence"/>
</dbReference>
<accession>A0A841R6K6</accession>
<feature type="compositionally biased region" description="Polar residues" evidence="10">
    <location>
        <begin position="83"/>
        <end position="92"/>
    </location>
</feature>